<dbReference type="Gene3D" id="1.10.287.950">
    <property type="entry name" value="Methyl-accepting chemotaxis protein"/>
    <property type="match status" value="1"/>
</dbReference>
<keyword evidence="5" id="KW-0812">Transmembrane</keyword>
<comment type="subcellular location">
    <subcellularLocation>
        <location evidence="1">Membrane</location>
    </subcellularLocation>
</comment>
<dbReference type="OrthoDB" id="2489132at2"/>
<dbReference type="PANTHER" id="PTHR32089:SF120">
    <property type="entry name" value="METHYL-ACCEPTING CHEMOTAXIS PROTEIN TLPQ"/>
    <property type="match status" value="1"/>
</dbReference>
<dbReference type="RefSeq" id="WP_134836334.1">
    <property type="nucleotide sequence ID" value="NZ_SATR01000025.1"/>
</dbReference>
<feature type="transmembrane region" description="Helical" evidence="5">
    <location>
        <begin position="12"/>
        <end position="31"/>
    </location>
</feature>
<evidence type="ECO:0000256" key="2">
    <source>
        <dbReference type="ARBA" id="ARBA00023224"/>
    </source>
</evidence>
<evidence type="ECO:0000259" key="6">
    <source>
        <dbReference type="PROSITE" id="PS50111"/>
    </source>
</evidence>
<accession>A0A4Y8WCD8</accession>
<reference evidence="8 9" key="1">
    <citation type="submission" date="2019-01" db="EMBL/GenBank/DDBJ databases">
        <title>Vibrio BEI176 sp. nov, a marine bacterium isolated from China: eastern marignal seas.</title>
        <authorList>
            <person name="Li B."/>
        </authorList>
    </citation>
    <scope>NUCLEOTIDE SEQUENCE [LARGE SCALE GENOMIC DNA]</scope>
    <source>
        <strain evidence="8 9">BEI176</strain>
    </source>
</reference>
<name>A0A4Y8WCD8_9VIBR</name>
<sequence length="545" mass="59554">MFTDLSIKKKIVLPVILIILLFTTSSVINVVTSRSQAQLSSSIQQHYLPALFTLEDAYRDLYQATSAVQALVLATSEKEIEHHRFEYKDNAYKAIPRMESAIELVELDLLPKSLEQDIDHLVRLGKNWLESYEVFINTPESQWQLFYEQNKGTFDRQFIEVREQLNVVKDAIEAARSEAQLKNEAAAKQAELTLEIGTTVVILIALLTCWFLIKVIVKPIENITQAMHDIASGDGNLNQRIASQSKDEVGQLAEGFNIFVSKIQNTIEQVIDSAASVRAEMSHLTSVAQSISNSTNHQQRESEVVAAAVHEMQTTSHLVSENASNAAEASHGANQEVQSANLVLESTVNSIRALATDIDNASGVIHTLDQDVTNIASILDVICGIAEQTNLLALNAAIEAARAGEQGRGFAVVADEVRSLASRTQHSTGEIQAMIERLQSGAKQAVNVMQASKNSSDSTISSALSATESLHEILTAISKMNEMNTQIATAASQQSSVSEEVNCNVQKIADNSIAMVEMVGTADQAICALEKQCERLEELVSQFKC</sequence>
<evidence type="ECO:0000256" key="4">
    <source>
        <dbReference type="PROSITE-ProRule" id="PRU00284"/>
    </source>
</evidence>
<feature type="transmembrane region" description="Helical" evidence="5">
    <location>
        <begin position="192"/>
        <end position="213"/>
    </location>
</feature>
<dbReference type="SUPFAM" id="SSF58104">
    <property type="entry name" value="Methyl-accepting chemotaxis protein (MCP) signaling domain"/>
    <property type="match status" value="1"/>
</dbReference>
<dbReference type="CDD" id="cd11386">
    <property type="entry name" value="MCP_signal"/>
    <property type="match status" value="1"/>
</dbReference>
<dbReference type="InterPro" id="IPR003660">
    <property type="entry name" value="HAMP_dom"/>
</dbReference>
<dbReference type="PROSITE" id="PS50885">
    <property type="entry name" value="HAMP"/>
    <property type="match status" value="1"/>
</dbReference>
<evidence type="ECO:0000256" key="1">
    <source>
        <dbReference type="ARBA" id="ARBA00004370"/>
    </source>
</evidence>
<dbReference type="GO" id="GO:0006935">
    <property type="term" value="P:chemotaxis"/>
    <property type="evidence" value="ECO:0007669"/>
    <property type="project" value="UniProtKB-ARBA"/>
</dbReference>
<keyword evidence="5" id="KW-0472">Membrane</keyword>
<dbReference type="GO" id="GO:0016020">
    <property type="term" value="C:membrane"/>
    <property type="evidence" value="ECO:0007669"/>
    <property type="project" value="UniProtKB-SubCell"/>
</dbReference>
<dbReference type="AlphaFoldDB" id="A0A4Y8WCD8"/>
<evidence type="ECO:0000313" key="9">
    <source>
        <dbReference type="Proteomes" id="UP000297753"/>
    </source>
</evidence>
<evidence type="ECO:0000256" key="3">
    <source>
        <dbReference type="ARBA" id="ARBA00029447"/>
    </source>
</evidence>
<comment type="caution">
    <text evidence="8">The sequence shown here is derived from an EMBL/GenBank/DDBJ whole genome shotgun (WGS) entry which is preliminary data.</text>
</comment>
<feature type="domain" description="Methyl-accepting transducer" evidence="6">
    <location>
        <begin position="273"/>
        <end position="509"/>
    </location>
</feature>
<feature type="domain" description="HAMP" evidence="7">
    <location>
        <begin position="214"/>
        <end position="268"/>
    </location>
</feature>
<dbReference type="InterPro" id="IPR004089">
    <property type="entry name" value="MCPsignal_dom"/>
</dbReference>
<comment type="similarity">
    <text evidence="3">Belongs to the methyl-accepting chemotaxis (MCP) protein family.</text>
</comment>
<evidence type="ECO:0000313" key="8">
    <source>
        <dbReference type="EMBL" id="TFH90600.1"/>
    </source>
</evidence>
<organism evidence="8 9">
    <name type="scientific">Vibrio ouci</name>
    <dbReference type="NCBI Taxonomy" id="2499078"/>
    <lineage>
        <taxon>Bacteria</taxon>
        <taxon>Pseudomonadati</taxon>
        <taxon>Pseudomonadota</taxon>
        <taxon>Gammaproteobacteria</taxon>
        <taxon>Vibrionales</taxon>
        <taxon>Vibrionaceae</taxon>
        <taxon>Vibrio</taxon>
    </lineage>
</organism>
<evidence type="ECO:0000256" key="5">
    <source>
        <dbReference type="SAM" id="Phobius"/>
    </source>
</evidence>
<dbReference type="GO" id="GO:0007165">
    <property type="term" value="P:signal transduction"/>
    <property type="evidence" value="ECO:0007669"/>
    <property type="project" value="UniProtKB-KW"/>
</dbReference>
<dbReference type="FunFam" id="1.10.287.950:FF:000001">
    <property type="entry name" value="Methyl-accepting chemotaxis sensory transducer"/>
    <property type="match status" value="1"/>
</dbReference>
<keyword evidence="2 4" id="KW-0807">Transducer</keyword>
<protein>
    <submittedName>
        <fullName evidence="8">Methyl-accepting chemotaxis protein</fullName>
    </submittedName>
</protein>
<dbReference type="Pfam" id="PF00015">
    <property type="entry name" value="MCPsignal"/>
    <property type="match status" value="1"/>
</dbReference>
<keyword evidence="9" id="KW-1185">Reference proteome</keyword>
<gene>
    <name evidence="8" type="ORF">ELS82_15845</name>
</gene>
<dbReference type="Pfam" id="PF00672">
    <property type="entry name" value="HAMP"/>
    <property type="match status" value="1"/>
</dbReference>
<dbReference type="PANTHER" id="PTHR32089">
    <property type="entry name" value="METHYL-ACCEPTING CHEMOTAXIS PROTEIN MCPB"/>
    <property type="match status" value="1"/>
</dbReference>
<dbReference type="EMBL" id="SATR01000025">
    <property type="protein sequence ID" value="TFH90600.1"/>
    <property type="molecule type" value="Genomic_DNA"/>
</dbReference>
<keyword evidence="5" id="KW-1133">Transmembrane helix</keyword>
<dbReference type="CDD" id="cd06225">
    <property type="entry name" value="HAMP"/>
    <property type="match status" value="1"/>
</dbReference>
<dbReference type="PROSITE" id="PS50111">
    <property type="entry name" value="CHEMOTAXIS_TRANSDUC_2"/>
    <property type="match status" value="1"/>
</dbReference>
<dbReference type="Proteomes" id="UP000297753">
    <property type="component" value="Unassembled WGS sequence"/>
</dbReference>
<dbReference type="SMART" id="SM00283">
    <property type="entry name" value="MA"/>
    <property type="match status" value="1"/>
</dbReference>
<evidence type="ECO:0000259" key="7">
    <source>
        <dbReference type="PROSITE" id="PS50885"/>
    </source>
</evidence>
<proteinExistence type="inferred from homology"/>
<dbReference type="SMART" id="SM00304">
    <property type="entry name" value="HAMP"/>
    <property type="match status" value="1"/>
</dbReference>